<dbReference type="KEGG" id="amr:AM1_B0088"/>
<dbReference type="AlphaFoldDB" id="A8ZM45"/>
<proteinExistence type="predicted"/>
<reference evidence="1 2" key="1">
    <citation type="journal article" date="2008" name="Proc. Natl. Acad. Sci. U.S.A.">
        <title>Niche adaptation and genome expansion in the chlorophyll d-producing cyanobacterium Acaryochloris marina.</title>
        <authorList>
            <person name="Swingley W.D."/>
            <person name="Chen M."/>
            <person name="Cheung P.C."/>
            <person name="Conrad A.L."/>
            <person name="Dejesa L.C."/>
            <person name="Hao J."/>
            <person name="Honchak B.M."/>
            <person name="Karbach L.E."/>
            <person name="Kurdoglu A."/>
            <person name="Lahiri S."/>
            <person name="Mastrian S.D."/>
            <person name="Miyashita H."/>
            <person name="Page L."/>
            <person name="Ramakrishna P."/>
            <person name="Satoh S."/>
            <person name="Sattley W.M."/>
            <person name="Shimada Y."/>
            <person name="Taylor H.L."/>
            <person name="Tomo T."/>
            <person name="Tsuchiya T."/>
            <person name="Wang Z.T."/>
            <person name="Raymond J."/>
            <person name="Mimuro M."/>
            <person name="Blankenship R.E."/>
            <person name="Touchman J.W."/>
        </authorList>
    </citation>
    <scope>NUCLEOTIDE SEQUENCE [LARGE SCALE GENOMIC DNA]</scope>
    <source>
        <strain evidence="2">MBIC 11017</strain>
        <plasmid evidence="2">Plasmid pREB2</plasmid>
    </source>
</reference>
<sequence length="49" mass="5755">MIELLNQSFWRVSQAGVKALDKKMAYKPEHNSLYKELPILKAREYSQSN</sequence>
<dbReference type="HOGENOM" id="CLU_3131085_0_0_3"/>
<keyword evidence="2" id="KW-1185">Reference proteome</keyword>
<dbReference type="Proteomes" id="UP000000268">
    <property type="component" value="Plasmid pREB2"/>
</dbReference>
<dbReference type="EMBL" id="CP000839">
    <property type="protein sequence ID" value="ABW31814.1"/>
    <property type="molecule type" value="Genomic_DNA"/>
</dbReference>
<evidence type="ECO:0000313" key="2">
    <source>
        <dbReference type="Proteomes" id="UP000000268"/>
    </source>
</evidence>
<protein>
    <submittedName>
        <fullName evidence="1">Uncharacterized protein</fullName>
    </submittedName>
</protein>
<keyword evidence="1" id="KW-0614">Plasmid</keyword>
<accession>A8ZM45</accession>
<geneLocation type="plasmid" evidence="1 2">
    <name>pREB2</name>
</geneLocation>
<evidence type="ECO:0000313" key="1">
    <source>
        <dbReference type="EMBL" id="ABW31814.1"/>
    </source>
</evidence>
<organism evidence="1 2">
    <name type="scientific">Acaryochloris marina (strain MBIC 11017)</name>
    <dbReference type="NCBI Taxonomy" id="329726"/>
    <lineage>
        <taxon>Bacteria</taxon>
        <taxon>Bacillati</taxon>
        <taxon>Cyanobacteriota</taxon>
        <taxon>Cyanophyceae</taxon>
        <taxon>Acaryochloridales</taxon>
        <taxon>Acaryochloridaceae</taxon>
        <taxon>Acaryochloris</taxon>
    </lineage>
</organism>
<name>A8ZM45_ACAM1</name>
<gene>
    <name evidence="1" type="ordered locus">AM1_B0088</name>
</gene>